<dbReference type="EMBL" id="WHUT02000020">
    <property type="protein sequence ID" value="NUB46736.1"/>
    <property type="molecule type" value="Genomic_DNA"/>
</dbReference>
<dbReference type="AlphaFoldDB" id="A0A8X8H3M4"/>
<evidence type="ECO:0000313" key="3">
    <source>
        <dbReference type="EMBL" id="NUB46736.1"/>
    </source>
</evidence>
<protein>
    <recommendedName>
        <fullName evidence="5">Flagellar assembly protein T N-terminal domain-containing protein</fullName>
    </recommendedName>
</protein>
<feature type="compositionally biased region" description="Basic and acidic residues" evidence="1">
    <location>
        <begin position="356"/>
        <end position="366"/>
    </location>
</feature>
<dbReference type="Proteomes" id="UP000484076">
    <property type="component" value="Unassembled WGS sequence"/>
</dbReference>
<feature type="region of interest" description="Disordered" evidence="1">
    <location>
        <begin position="335"/>
        <end position="366"/>
    </location>
</feature>
<keyword evidence="2" id="KW-0732">Signal</keyword>
<evidence type="ECO:0000256" key="1">
    <source>
        <dbReference type="SAM" id="MobiDB-lite"/>
    </source>
</evidence>
<comment type="caution">
    <text evidence="3">The sequence shown here is derived from an EMBL/GenBank/DDBJ whole genome shotgun (WGS) entry which is preliminary data.</text>
</comment>
<gene>
    <name evidence="3" type="ORF">GEU84_020290</name>
</gene>
<sequence>MRRPVRGACVFALVCGIASGAGVAKAEDARIGAPLSQAIAQLVHNYYDDKHWTQCVVASEPGPRLLMLQGLVPGRSALFDHELRALSAEIARGVGTVQQIVFTDRRATYEAVTGESDYAAFHQTRQTETPTFKLDVRARRVDGNTAHLDLTLESLGRAGGYGCTIPSQMAVNLTDFGVVSLRPPNDSLRTFEMALAEFLAGHTDILVPETSVALAFSTRAFRCTESKALDAAFAVTFTEAMRRQIAALDTGVRMQSPASISLAAEITPFTEDPGIVLLDLTLLHRGEPAASAVYTVVLDPGMRRVAVSSACVGEMPSVGSSIIGEREVRPAPIQVDGSLPHRERKLPILAPDAPQSDDHEPIEFQK</sequence>
<organism evidence="3 4">
    <name type="scientific">Fertoeibacter niger</name>
    <dbReference type="NCBI Taxonomy" id="2656921"/>
    <lineage>
        <taxon>Bacteria</taxon>
        <taxon>Pseudomonadati</taxon>
        <taxon>Pseudomonadota</taxon>
        <taxon>Alphaproteobacteria</taxon>
        <taxon>Rhodobacterales</taxon>
        <taxon>Paracoccaceae</taxon>
        <taxon>Fertoeibacter</taxon>
    </lineage>
</organism>
<feature type="signal peptide" evidence="2">
    <location>
        <begin position="1"/>
        <end position="26"/>
    </location>
</feature>
<evidence type="ECO:0008006" key="5">
    <source>
        <dbReference type="Google" id="ProtNLM"/>
    </source>
</evidence>
<feature type="chain" id="PRO_5036464375" description="Flagellar assembly protein T N-terminal domain-containing protein" evidence="2">
    <location>
        <begin position="27"/>
        <end position="366"/>
    </location>
</feature>
<dbReference type="RefSeq" id="WP_152828737.1">
    <property type="nucleotide sequence ID" value="NZ_WHUT02000020.1"/>
</dbReference>
<reference evidence="3" key="1">
    <citation type="submission" date="2020-05" db="EMBL/GenBank/DDBJ databases">
        <title>Fertoebacter nigrum gen. nov., sp. nov., a new member of the family Rhodobacteraceae.</title>
        <authorList>
            <person name="Szuroczki S."/>
            <person name="Abbaszade G."/>
            <person name="Buni D."/>
            <person name="Schumann P."/>
            <person name="Toth E."/>
        </authorList>
    </citation>
    <scope>NUCLEOTIDE SEQUENCE</scope>
    <source>
        <strain evidence="3">RG-N-1a</strain>
    </source>
</reference>
<proteinExistence type="predicted"/>
<evidence type="ECO:0000313" key="4">
    <source>
        <dbReference type="Proteomes" id="UP000484076"/>
    </source>
</evidence>
<accession>A0A8X8H3M4</accession>
<evidence type="ECO:0000256" key="2">
    <source>
        <dbReference type="SAM" id="SignalP"/>
    </source>
</evidence>
<keyword evidence="4" id="KW-1185">Reference proteome</keyword>
<name>A0A8X8H3M4_9RHOB</name>